<dbReference type="InterPro" id="IPR018289">
    <property type="entry name" value="MULE_transposase_dom"/>
</dbReference>
<protein>
    <recommendedName>
        <fullName evidence="3">CCHC-type domain-containing protein</fullName>
    </recommendedName>
</protein>
<feature type="compositionally biased region" description="Basic residues" evidence="2">
    <location>
        <begin position="396"/>
        <end position="410"/>
    </location>
</feature>
<dbReference type="InterPro" id="IPR001878">
    <property type="entry name" value="Znf_CCHC"/>
</dbReference>
<keyword evidence="1" id="KW-0863">Zinc-finger</keyword>
<dbReference type="OrthoDB" id="1104891at2759"/>
<dbReference type="PANTHER" id="PTHR31973:SF187">
    <property type="entry name" value="MUTATOR TRANSPOSASE MUDRA PROTEIN"/>
    <property type="match status" value="1"/>
</dbReference>
<organism evidence="4 5">
    <name type="scientific">Microthlaspi erraticum</name>
    <dbReference type="NCBI Taxonomy" id="1685480"/>
    <lineage>
        <taxon>Eukaryota</taxon>
        <taxon>Viridiplantae</taxon>
        <taxon>Streptophyta</taxon>
        <taxon>Embryophyta</taxon>
        <taxon>Tracheophyta</taxon>
        <taxon>Spermatophyta</taxon>
        <taxon>Magnoliopsida</taxon>
        <taxon>eudicotyledons</taxon>
        <taxon>Gunneridae</taxon>
        <taxon>Pentapetalae</taxon>
        <taxon>rosids</taxon>
        <taxon>malvids</taxon>
        <taxon>Brassicales</taxon>
        <taxon>Brassicaceae</taxon>
        <taxon>Coluteocarpeae</taxon>
        <taxon>Microthlaspi</taxon>
    </lineage>
</organism>
<evidence type="ECO:0000313" key="4">
    <source>
        <dbReference type="EMBL" id="CAA7017016.1"/>
    </source>
</evidence>
<evidence type="ECO:0000256" key="2">
    <source>
        <dbReference type="SAM" id="MobiDB-lite"/>
    </source>
</evidence>
<keyword evidence="1" id="KW-0479">Metal-binding</keyword>
<evidence type="ECO:0000256" key="1">
    <source>
        <dbReference type="PROSITE-ProRule" id="PRU00047"/>
    </source>
</evidence>
<evidence type="ECO:0000313" key="5">
    <source>
        <dbReference type="Proteomes" id="UP000467841"/>
    </source>
</evidence>
<feature type="region of interest" description="Disordered" evidence="2">
    <location>
        <begin position="381"/>
        <end position="494"/>
    </location>
</feature>
<keyword evidence="5" id="KW-1185">Reference proteome</keyword>
<name>A0A6D2HQZ5_9BRAS</name>
<dbReference type="PROSITE" id="PS50158">
    <property type="entry name" value="ZF_CCHC"/>
    <property type="match status" value="1"/>
</dbReference>
<proteinExistence type="predicted"/>
<keyword evidence="1" id="KW-0862">Zinc</keyword>
<dbReference type="AlphaFoldDB" id="A0A6D2HQZ5"/>
<dbReference type="GO" id="GO:0003676">
    <property type="term" value="F:nucleic acid binding"/>
    <property type="evidence" value="ECO:0007669"/>
    <property type="project" value="InterPro"/>
</dbReference>
<gene>
    <name evidence="4" type="ORF">MERR_LOCUS4251</name>
</gene>
<evidence type="ECO:0000259" key="3">
    <source>
        <dbReference type="PROSITE" id="PS50158"/>
    </source>
</evidence>
<comment type="caution">
    <text evidence="4">The sequence shown here is derived from an EMBL/GenBank/DDBJ whole genome shotgun (WGS) entry which is preliminary data.</text>
</comment>
<dbReference type="EMBL" id="CACVBM020000277">
    <property type="protein sequence ID" value="CAA7017016.1"/>
    <property type="molecule type" value="Genomic_DNA"/>
</dbReference>
<accession>A0A6D2HQZ5</accession>
<reference evidence="4" key="1">
    <citation type="submission" date="2020-01" db="EMBL/GenBank/DDBJ databases">
        <authorList>
            <person name="Mishra B."/>
        </authorList>
    </citation>
    <scope>NUCLEOTIDE SEQUENCE [LARGE SCALE GENOMIC DNA]</scope>
</reference>
<feature type="compositionally biased region" description="Basic residues" evidence="2">
    <location>
        <begin position="446"/>
        <end position="457"/>
    </location>
</feature>
<dbReference type="Proteomes" id="UP000467841">
    <property type="component" value="Unassembled WGS sequence"/>
</dbReference>
<feature type="domain" description="CCHC-type" evidence="3">
    <location>
        <begin position="435"/>
        <end position="449"/>
    </location>
</feature>
<dbReference type="Pfam" id="PF10551">
    <property type="entry name" value="MULE"/>
    <property type="match status" value="1"/>
</dbReference>
<feature type="compositionally biased region" description="Polar residues" evidence="2">
    <location>
        <begin position="482"/>
        <end position="494"/>
    </location>
</feature>
<feature type="compositionally biased region" description="Basic residues" evidence="2">
    <location>
        <begin position="417"/>
        <end position="431"/>
    </location>
</feature>
<sequence>MQKYIKETWRLVSTTNQCQNGRLLALKWLDREYEQQFAHIRGYVEEILTHHERTTAIVETYPNAKNQDVFSRFYVCFEKLRTRWKSSCRPIIGLDGTFFKGIVKGCLLTAVGHDPNNQIYPIAWAVVQAETGDNWLWFMKNLKADLGLEDGSGYVIISDRCKGLLSSVKAELPKAEHRFCVKHIYENLKKNHAGKDLLKKYVWNVAWSCTMTAYRKNLQKLKEYDVPLFEDVLKMEPRNWTLAFFKLGSFCDKVENNSTESFNATITKARGKAIIPMLETIRRQAMVRNAKRQKKAERWDGRCTKYVKLVLKELKEHADKCVVSRIPCEHAYGAMLDAGLDTDDYVYECFYTGKQRDCYSDNVKPMRGPGFWMAGSHRLVVAPPEQDPPEGEGSEKKKKKKSKKGEKRIKGKFESPKKKKRQVQKTKRTGRIMHCSKCGEAGHNAARCKIHPKKKRKMTEEASDQANTSSQGAGNGAFQGPETMSLTQPSQMSD</sequence>
<dbReference type="PANTHER" id="PTHR31973">
    <property type="entry name" value="POLYPROTEIN, PUTATIVE-RELATED"/>
    <property type="match status" value="1"/>
</dbReference>
<dbReference type="GO" id="GO:0008270">
    <property type="term" value="F:zinc ion binding"/>
    <property type="evidence" value="ECO:0007669"/>
    <property type="project" value="UniProtKB-KW"/>
</dbReference>